<organism evidence="5 6">
    <name type="scientific">Uabimicrobium amorphum</name>
    <dbReference type="NCBI Taxonomy" id="2596890"/>
    <lineage>
        <taxon>Bacteria</taxon>
        <taxon>Pseudomonadati</taxon>
        <taxon>Planctomycetota</taxon>
        <taxon>Candidatus Uabimicrobiia</taxon>
        <taxon>Candidatus Uabimicrobiales</taxon>
        <taxon>Candidatus Uabimicrobiaceae</taxon>
        <taxon>Candidatus Uabimicrobium</taxon>
    </lineage>
</organism>
<feature type="domain" description="S-adenosyl-l-methionine hydroxide adenosyltransferase N-terminal" evidence="3">
    <location>
        <begin position="3"/>
        <end position="145"/>
    </location>
</feature>
<reference evidence="5 6" key="1">
    <citation type="submission" date="2019-08" db="EMBL/GenBank/DDBJ databases">
        <title>Complete genome sequence of Candidatus Uab amorphum.</title>
        <authorList>
            <person name="Shiratori T."/>
            <person name="Suzuki S."/>
            <person name="Kakizawa Y."/>
            <person name="Ishida K."/>
        </authorList>
    </citation>
    <scope>NUCLEOTIDE SEQUENCE [LARGE SCALE GENOMIC DNA]</scope>
    <source>
        <strain evidence="5 6">SRT547</strain>
    </source>
</reference>
<gene>
    <name evidence="5" type="ORF">UABAM_03393</name>
</gene>
<proteinExistence type="inferred from homology"/>
<evidence type="ECO:0000313" key="6">
    <source>
        <dbReference type="Proteomes" id="UP000326354"/>
    </source>
</evidence>
<dbReference type="PIRSF" id="PIRSF006779">
    <property type="entry name" value="UCP006779"/>
    <property type="match status" value="1"/>
</dbReference>
<dbReference type="SUPFAM" id="SSF102522">
    <property type="entry name" value="Bacterial fluorinating enzyme, N-terminal domain"/>
    <property type="match status" value="1"/>
</dbReference>
<comment type="similarity">
    <text evidence="2">Belongs to the SAM hydrolase / SAM-dependent halogenase family.</text>
</comment>
<dbReference type="Gene3D" id="2.40.30.90">
    <property type="entry name" value="Bacterial fluorinating enzyme like"/>
    <property type="match status" value="1"/>
</dbReference>
<dbReference type="RefSeq" id="WP_151969152.1">
    <property type="nucleotide sequence ID" value="NZ_AP019860.1"/>
</dbReference>
<evidence type="ECO:0000256" key="1">
    <source>
        <dbReference type="ARBA" id="ARBA00022691"/>
    </source>
</evidence>
<dbReference type="InterPro" id="IPR023228">
    <property type="entry name" value="SAM_OH_AdoTrfase_N_sf"/>
</dbReference>
<evidence type="ECO:0008006" key="7">
    <source>
        <dbReference type="Google" id="ProtNLM"/>
    </source>
</evidence>
<dbReference type="Pfam" id="PF20257">
    <property type="entry name" value="SAM_HAT_C"/>
    <property type="match status" value="1"/>
</dbReference>
<dbReference type="EMBL" id="AP019860">
    <property type="protein sequence ID" value="BBM85030.1"/>
    <property type="molecule type" value="Genomic_DNA"/>
</dbReference>
<dbReference type="SUPFAM" id="SSF101852">
    <property type="entry name" value="Bacterial fluorinating enzyme, C-terminal domain"/>
    <property type="match status" value="1"/>
</dbReference>
<dbReference type="InterPro" id="IPR002747">
    <property type="entry name" value="SAM_OH_AdoTrfase"/>
</dbReference>
<evidence type="ECO:0000313" key="5">
    <source>
        <dbReference type="EMBL" id="BBM85030.1"/>
    </source>
</evidence>
<dbReference type="AlphaFoldDB" id="A0A5S9INY0"/>
<dbReference type="Gene3D" id="3.40.50.10790">
    <property type="entry name" value="S-adenosyl-l-methionine hydroxide adenosyltransferase, N-terminal"/>
    <property type="match status" value="1"/>
</dbReference>
<dbReference type="Pfam" id="PF01887">
    <property type="entry name" value="SAM_HAT_N"/>
    <property type="match status" value="1"/>
</dbReference>
<dbReference type="PANTHER" id="PTHR35092:SF1">
    <property type="entry name" value="CHLORINASE MJ1651"/>
    <property type="match status" value="1"/>
</dbReference>
<dbReference type="OrthoDB" id="9792195at2"/>
<dbReference type="InterPro" id="IPR046470">
    <property type="entry name" value="SAM_HAT_C"/>
</dbReference>
<evidence type="ECO:0000259" key="4">
    <source>
        <dbReference type="Pfam" id="PF20257"/>
    </source>
</evidence>
<dbReference type="InterPro" id="IPR046469">
    <property type="entry name" value="SAM_HAT_N"/>
</dbReference>
<dbReference type="Proteomes" id="UP000326354">
    <property type="component" value="Chromosome"/>
</dbReference>
<dbReference type="KEGG" id="uam:UABAM_03393"/>
<keyword evidence="6" id="KW-1185">Reference proteome</keyword>
<evidence type="ECO:0000259" key="3">
    <source>
        <dbReference type="Pfam" id="PF01887"/>
    </source>
</evidence>
<evidence type="ECO:0000256" key="2">
    <source>
        <dbReference type="ARBA" id="ARBA00024035"/>
    </source>
</evidence>
<protein>
    <recommendedName>
        <fullName evidence="7">S-adenosyl-l-methionine hydroxide adenosyltransferase</fullName>
    </recommendedName>
</protein>
<dbReference type="PANTHER" id="PTHR35092">
    <property type="entry name" value="CHLORINASE MJ1651"/>
    <property type="match status" value="1"/>
</dbReference>
<feature type="domain" description="S-adenosyl-l-methionine hydroxide adenosyltransferase C-terminal" evidence="4">
    <location>
        <begin position="174"/>
        <end position="259"/>
    </location>
</feature>
<keyword evidence="1" id="KW-0949">S-adenosyl-L-methionine</keyword>
<name>A0A5S9INY0_UABAM</name>
<dbReference type="InterPro" id="IPR023227">
    <property type="entry name" value="SAM_OH_AdoTrfase_C_sf"/>
</dbReference>
<sequence length="265" mass="29290">MIVTLTTDFGLSDSFVGVMKGVILSISPQAKLVDISHSIPPQDIRKADLTISSIIPYYPKDTLHVIVVDPGVGSNRRILYVQSSEQQFLAPDNGVLSSLDSENIDVIREVTNEEYFLSEVSNTFHGRDIFAPVAGHLASGLDPALLGPEVPYDQIHQFSLPPVKVDTDLCRIYGRVIDVDHFGNITTNISEEIIDQLVANRHKVKITLNQLSLNEIVTSYSDCEYKKHLALINSSTLLEIAQNLGNAAQSLQVKMGMEIVLEYEK</sequence>
<accession>A0A5S9INY0</accession>